<organism evidence="3 4">
    <name type="scientific">Aphanomyces astaci</name>
    <name type="common">Crayfish plague agent</name>
    <dbReference type="NCBI Taxonomy" id="112090"/>
    <lineage>
        <taxon>Eukaryota</taxon>
        <taxon>Sar</taxon>
        <taxon>Stramenopiles</taxon>
        <taxon>Oomycota</taxon>
        <taxon>Saprolegniomycetes</taxon>
        <taxon>Saprolegniales</taxon>
        <taxon>Verrucalvaceae</taxon>
        <taxon>Aphanomyces</taxon>
    </lineage>
</organism>
<dbReference type="EMBL" id="QUTB01002492">
    <property type="protein sequence ID" value="RHY72476.1"/>
    <property type="molecule type" value="Genomic_DNA"/>
</dbReference>
<dbReference type="InterPro" id="IPR009057">
    <property type="entry name" value="Homeodomain-like_sf"/>
</dbReference>
<comment type="caution">
    <text evidence="3">The sequence shown here is derived from an EMBL/GenBank/DDBJ whole genome shotgun (WGS) entry which is preliminary data.</text>
</comment>
<sequence length="149" mass="16264">MSLTDSRLSLISKHHPCMPAGPKLTEEEQAMILALTAVGKGHREIERLLSRSRSAIAHFLRDPAGYNINKRSGRPPKDAIASSEGDAASLFRDDEPDLTPPTPPVLVASNVSLVETQRFFESRVASLATFVYYDATGDIFVVKVPNMEG</sequence>
<dbReference type="SUPFAM" id="SSF46689">
    <property type="entry name" value="Homeodomain-like"/>
    <property type="match status" value="1"/>
</dbReference>
<dbReference type="VEuPathDB" id="FungiDB:H257_02900"/>
<feature type="region of interest" description="Disordered" evidence="1">
    <location>
        <begin position="67"/>
        <end position="101"/>
    </location>
</feature>
<evidence type="ECO:0000313" key="3">
    <source>
        <dbReference type="EMBL" id="RHY72476.1"/>
    </source>
</evidence>
<protein>
    <recommendedName>
        <fullName evidence="2">Tc3 transposase DNA binding domain-containing protein</fullName>
    </recommendedName>
</protein>
<feature type="non-terminal residue" evidence="3">
    <location>
        <position position="149"/>
    </location>
</feature>
<feature type="domain" description="Tc3 transposase DNA binding" evidence="2">
    <location>
        <begin position="21"/>
        <end position="66"/>
    </location>
</feature>
<dbReference type="Proteomes" id="UP000283543">
    <property type="component" value="Unassembled WGS sequence"/>
</dbReference>
<gene>
    <name evidence="3" type="ORF">DYB34_013137</name>
</gene>
<evidence type="ECO:0000313" key="4">
    <source>
        <dbReference type="Proteomes" id="UP000283543"/>
    </source>
</evidence>
<proteinExistence type="predicted"/>
<evidence type="ECO:0000256" key="1">
    <source>
        <dbReference type="SAM" id="MobiDB-lite"/>
    </source>
</evidence>
<dbReference type="AlphaFoldDB" id="A0A3R7AG70"/>
<name>A0A3R7AG70_APHAT</name>
<dbReference type="Gene3D" id="1.10.10.60">
    <property type="entry name" value="Homeodomain-like"/>
    <property type="match status" value="1"/>
</dbReference>
<dbReference type="InterPro" id="IPR025898">
    <property type="entry name" value="Tc3_transposase_DNA-bd_dom"/>
</dbReference>
<reference evidence="3 4" key="1">
    <citation type="submission" date="2018-08" db="EMBL/GenBank/DDBJ databases">
        <title>Aphanomyces genome sequencing and annotation.</title>
        <authorList>
            <person name="Minardi D."/>
            <person name="Oidtmann B."/>
            <person name="Van Der Giezen M."/>
            <person name="Studholme D.J."/>
        </authorList>
    </citation>
    <scope>NUCLEOTIDE SEQUENCE [LARGE SCALE GENOMIC DNA]</scope>
    <source>
        <strain evidence="3 4">Si</strain>
    </source>
</reference>
<dbReference type="GO" id="GO:0003677">
    <property type="term" value="F:DNA binding"/>
    <property type="evidence" value="ECO:0007669"/>
    <property type="project" value="InterPro"/>
</dbReference>
<accession>A0A3R7AG70</accession>
<evidence type="ECO:0000259" key="2">
    <source>
        <dbReference type="Pfam" id="PF11427"/>
    </source>
</evidence>
<dbReference type="Pfam" id="PF11427">
    <property type="entry name" value="HTH_Tnp_Tc3_1"/>
    <property type="match status" value="1"/>
</dbReference>